<evidence type="ECO:0000313" key="3">
    <source>
        <dbReference type="EMBL" id="SIL96011.1"/>
    </source>
</evidence>
<dbReference type="Proteomes" id="UP000184831">
    <property type="component" value="Unassembled WGS sequence"/>
</dbReference>
<protein>
    <submittedName>
        <fullName evidence="2">Uncharacterized protein</fullName>
    </submittedName>
</protein>
<accession>A0A1N3FR34</accession>
<dbReference type="EMBL" id="FSQE01000001">
    <property type="protein sequence ID" value="SIL96011.1"/>
    <property type="molecule type" value="Genomic_DNA"/>
</dbReference>
<evidence type="ECO:0000313" key="4">
    <source>
        <dbReference type="Proteomes" id="UP000184831"/>
    </source>
</evidence>
<sequence length="93" mass="10527">MGDTTNYAKNIVMRVSPNNPPGITDTIYIGAHYVVYSEYTAALPRIARSVRSEAPKHPHEDFQPALNGYLENRPLNGHRSRMRNTWRSVTKTG</sequence>
<dbReference type="AlphaFoldDB" id="A0A1N3FR34"/>
<proteinExistence type="predicted"/>
<evidence type="ECO:0000313" key="5">
    <source>
        <dbReference type="Proteomes" id="UP000185210"/>
    </source>
</evidence>
<dbReference type="EMBL" id="FSHM01000001">
    <property type="protein sequence ID" value="SIA23546.1"/>
    <property type="molecule type" value="Genomic_DNA"/>
</dbReference>
<feature type="region of interest" description="Disordered" evidence="1">
    <location>
        <begin position="52"/>
        <end position="93"/>
    </location>
</feature>
<reference evidence="4 5" key="1">
    <citation type="submission" date="2016-11" db="EMBL/GenBank/DDBJ databases">
        <authorList>
            <consortium name="Pathogen Informatics"/>
        </authorList>
    </citation>
    <scope>NUCLEOTIDE SEQUENCE [LARGE SCALE GENOMIC DNA]</scope>
    <source>
        <strain evidence="2 5">104</strain>
        <strain evidence="3 4">696</strain>
    </source>
</reference>
<feature type="compositionally biased region" description="Basic and acidic residues" evidence="1">
    <location>
        <begin position="52"/>
        <end position="62"/>
    </location>
</feature>
<dbReference type="Proteomes" id="UP000185210">
    <property type="component" value="Unassembled WGS sequence"/>
</dbReference>
<gene>
    <name evidence="2" type="ORF">SAMEA2070301_00655</name>
    <name evidence="3" type="ORF">SAMEA2152244_00593</name>
</gene>
<comment type="caution">
    <text evidence="2">The sequence shown here is derived from an EMBL/GenBank/DDBJ whole genome shotgun (WGS) entry which is preliminary data.</text>
</comment>
<evidence type="ECO:0000256" key="1">
    <source>
        <dbReference type="SAM" id="MobiDB-lite"/>
    </source>
</evidence>
<organism evidence="2 5">
    <name type="scientific">Mycobacteroides abscessus subsp. abscessus</name>
    <dbReference type="NCBI Taxonomy" id="1185650"/>
    <lineage>
        <taxon>Bacteria</taxon>
        <taxon>Bacillati</taxon>
        <taxon>Actinomycetota</taxon>
        <taxon>Actinomycetes</taxon>
        <taxon>Mycobacteriales</taxon>
        <taxon>Mycobacteriaceae</taxon>
        <taxon>Mycobacteroides</taxon>
        <taxon>Mycobacteroides abscessus</taxon>
    </lineage>
</organism>
<name>A0A1N3FR34_9MYCO</name>
<evidence type="ECO:0000313" key="2">
    <source>
        <dbReference type="EMBL" id="SIA23546.1"/>
    </source>
</evidence>